<comment type="subcellular location">
    <subcellularLocation>
        <location evidence="1 7">Cell membrane</location>
        <topology evidence="1 7">Multi-pass membrane protein</topology>
    </subcellularLocation>
</comment>
<evidence type="ECO:0000256" key="4">
    <source>
        <dbReference type="ARBA" id="ARBA00022692"/>
    </source>
</evidence>
<dbReference type="Gene3D" id="1.10.3720.10">
    <property type="entry name" value="MetI-like"/>
    <property type="match status" value="1"/>
</dbReference>
<protein>
    <submittedName>
        <fullName evidence="9">Lactose transport system permease protein LacF</fullName>
    </submittedName>
</protein>
<gene>
    <name evidence="9" type="primary">lacF_5</name>
    <name evidence="9" type="ORF">Mrose_01299</name>
</gene>
<dbReference type="SUPFAM" id="SSF161098">
    <property type="entry name" value="MetI-like"/>
    <property type="match status" value="1"/>
</dbReference>
<accession>A0A399EY51</accession>
<dbReference type="PANTHER" id="PTHR30193">
    <property type="entry name" value="ABC TRANSPORTER PERMEASE PROTEIN"/>
    <property type="match status" value="1"/>
</dbReference>
<dbReference type="InterPro" id="IPR035906">
    <property type="entry name" value="MetI-like_sf"/>
</dbReference>
<evidence type="ECO:0000256" key="6">
    <source>
        <dbReference type="ARBA" id="ARBA00023136"/>
    </source>
</evidence>
<evidence type="ECO:0000256" key="1">
    <source>
        <dbReference type="ARBA" id="ARBA00004651"/>
    </source>
</evidence>
<feature type="transmembrane region" description="Helical" evidence="7">
    <location>
        <begin position="121"/>
        <end position="141"/>
    </location>
</feature>
<dbReference type="Proteomes" id="UP000265341">
    <property type="component" value="Unassembled WGS sequence"/>
</dbReference>
<dbReference type="GO" id="GO:0055085">
    <property type="term" value="P:transmembrane transport"/>
    <property type="evidence" value="ECO:0007669"/>
    <property type="project" value="InterPro"/>
</dbReference>
<keyword evidence="3" id="KW-1003">Cell membrane</keyword>
<proteinExistence type="inferred from homology"/>
<feature type="transmembrane region" description="Helical" evidence="7">
    <location>
        <begin position="218"/>
        <end position="240"/>
    </location>
</feature>
<feature type="transmembrane region" description="Helical" evidence="7">
    <location>
        <begin position="246"/>
        <end position="266"/>
    </location>
</feature>
<evidence type="ECO:0000259" key="8">
    <source>
        <dbReference type="PROSITE" id="PS50928"/>
    </source>
</evidence>
<dbReference type="GO" id="GO:0005886">
    <property type="term" value="C:plasma membrane"/>
    <property type="evidence" value="ECO:0007669"/>
    <property type="project" value="UniProtKB-SubCell"/>
</dbReference>
<dbReference type="InterPro" id="IPR051393">
    <property type="entry name" value="ABC_transporter_permease"/>
</dbReference>
<feature type="transmembrane region" description="Helical" evidence="7">
    <location>
        <begin position="275"/>
        <end position="297"/>
    </location>
</feature>
<dbReference type="PROSITE" id="PS50928">
    <property type="entry name" value="ABC_TM1"/>
    <property type="match status" value="1"/>
</dbReference>
<dbReference type="RefSeq" id="WP_182482705.1">
    <property type="nucleotide sequence ID" value="NZ_QWLA01000019.1"/>
</dbReference>
<dbReference type="InterPro" id="IPR000515">
    <property type="entry name" value="MetI-like"/>
</dbReference>
<evidence type="ECO:0000256" key="7">
    <source>
        <dbReference type="RuleBase" id="RU363032"/>
    </source>
</evidence>
<comment type="similarity">
    <text evidence="7">Belongs to the binding-protein-dependent transport system permease family.</text>
</comment>
<dbReference type="AlphaFoldDB" id="A0A399EY51"/>
<evidence type="ECO:0000256" key="3">
    <source>
        <dbReference type="ARBA" id="ARBA00022475"/>
    </source>
</evidence>
<feature type="transmembrane region" description="Helical" evidence="7">
    <location>
        <begin position="88"/>
        <end position="109"/>
    </location>
</feature>
<sequence length="307" mass="33744">MNGVRLHKVPSKASRWGRTLGEWPAALFFLLPTVAVLGTFNFYPALYSLYLSLFEWNGLSPTREFVGLANYARLLASGEFWNSLRVTLLYAGGVTLLALALGLGVAVLLNQPIRGQAVYRVLYFLPVITPTVASGVVWKYLFDPTQGVVNRGLVGVGLEGPSWLSDPSWALVAVVVVGVWKRVGFNMVVYLAALQGIPKTYYEAAQLDGADSWQQFRYITLPLLAPTTFFLVVTALIDAFQVFDLVYVMTSGGPLGSTDVLGYYLYRQGFRYSELGFASAVAYVMFALIFLVTVIQFRLTRGGQGDA</sequence>
<keyword evidence="4 7" id="KW-0812">Transmembrane</keyword>
<keyword evidence="2 7" id="KW-0813">Transport</keyword>
<feature type="transmembrane region" description="Helical" evidence="7">
    <location>
        <begin position="169"/>
        <end position="197"/>
    </location>
</feature>
<name>A0A399EY51_9DEIN</name>
<reference evidence="9 10" key="1">
    <citation type="submission" date="2018-08" db="EMBL/GenBank/DDBJ databases">
        <title>Meiothermus roseus NBRC 110900 genome sequencing project.</title>
        <authorList>
            <person name="Da Costa M.S."/>
            <person name="Albuquerque L."/>
            <person name="Raposo P."/>
            <person name="Froufe H.J.C."/>
            <person name="Barroso C.S."/>
            <person name="Egas C."/>
        </authorList>
    </citation>
    <scope>NUCLEOTIDE SEQUENCE [LARGE SCALE GENOMIC DNA]</scope>
    <source>
        <strain evidence="9 10">NBRC 110900</strain>
    </source>
</reference>
<evidence type="ECO:0000313" key="9">
    <source>
        <dbReference type="EMBL" id="RIH87462.1"/>
    </source>
</evidence>
<dbReference type="PANTHER" id="PTHR30193:SF37">
    <property type="entry name" value="INNER MEMBRANE ABC TRANSPORTER PERMEASE PROTEIN YCJO"/>
    <property type="match status" value="1"/>
</dbReference>
<keyword evidence="10" id="KW-1185">Reference proteome</keyword>
<organism evidence="9 10">
    <name type="scientific">Calidithermus roseus</name>
    <dbReference type="NCBI Taxonomy" id="1644118"/>
    <lineage>
        <taxon>Bacteria</taxon>
        <taxon>Thermotogati</taxon>
        <taxon>Deinococcota</taxon>
        <taxon>Deinococci</taxon>
        <taxon>Thermales</taxon>
        <taxon>Thermaceae</taxon>
        <taxon>Calidithermus</taxon>
    </lineage>
</organism>
<feature type="transmembrane region" description="Helical" evidence="7">
    <location>
        <begin position="20"/>
        <end position="43"/>
    </location>
</feature>
<keyword evidence="5 7" id="KW-1133">Transmembrane helix</keyword>
<evidence type="ECO:0000256" key="2">
    <source>
        <dbReference type="ARBA" id="ARBA00022448"/>
    </source>
</evidence>
<dbReference type="Pfam" id="PF00528">
    <property type="entry name" value="BPD_transp_1"/>
    <property type="match status" value="1"/>
</dbReference>
<dbReference type="EMBL" id="QWLA01000019">
    <property type="protein sequence ID" value="RIH87462.1"/>
    <property type="molecule type" value="Genomic_DNA"/>
</dbReference>
<dbReference type="CDD" id="cd06261">
    <property type="entry name" value="TM_PBP2"/>
    <property type="match status" value="1"/>
</dbReference>
<keyword evidence="6 7" id="KW-0472">Membrane</keyword>
<feature type="domain" description="ABC transmembrane type-1" evidence="8">
    <location>
        <begin position="84"/>
        <end position="296"/>
    </location>
</feature>
<comment type="caution">
    <text evidence="9">The sequence shown here is derived from an EMBL/GenBank/DDBJ whole genome shotgun (WGS) entry which is preliminary data.</text>
</comment>
<evidence type="ECO:0000256" key="5">
    <source>
        <dbReference type="ARBA" id="ARBA00022989"/>
    </source>
</evidence>
<evidence type="ECO:0000313" key="10">
    <source>
        <dbReference type="Proteomes" id="UP000265341"/>
    </source>
</evidence>